<feature type="transmembrane region" description="Helical" evidence="2">
    <location>
        <begin position="821"/>
        <end position="842"/>
    </location>
</feature>
<name>G4ZWN4_PHYSP</name>
<reference evidence="3 4" key="1">
    <citation type="journal article" date="2006" name="Science">
        <title>Phytophthora genome sequences uncover evolutionary origins and mechanisms of pathogenesis.</title>
        <authorList>
            <person name="Tyler B.M."/>
            <person name="Tripathy S."/>
            <person name="Zhang X."/>
            <person name="Dehal P."/>
            <person name="Jiang R.H."/>
            <person name="Aerts A."/>
            <person name="Arredondo F.D."/>
            <person name="Baxter L."/>
            <person name="Bensasson D."/>
            <person name="Beynon J.L."/>
            <person name="Chapman J."/>
            <person name="Damasceno C.M."/>
            <person name="Dorrance A.E."/>
            <person name="Dou D."/>
            <person name="Dickerman A.W."/>
            <person name="Dubchak I.L."/>
            <person name="Garbelotto M."/>
            <person name="Gijzen M."/>
            <person name="Gordon S.G."/>
            <person name="Govers F."/>
            <person name="Grunwald N.J."/>
            <person name="Huang W."/>
            <person name="Ivors K.L."/>
            <person name="Jones R.W."/>
            <person name="Kamoun S."/>
            <person name="Krampis K."/>
            <person name="Lamour K.H."/>
            <person name="Lee M.K."/>
            <person name="McDonald W.H."/>
            <person name="Medina M."/>
            <person name="Meijer H.J."/>
            <person name="Nordberg E.K."/>
            <person name="Maclean D.J."/>
            <person name="Ospina-Giraldo M.D."/>
            <person name="Morris P.F."/>
            <person name="Phuntumart V."/>
            <person name="Putnam N.H."/>
            <person name="Rash S."/>
            <person name="Rose J.K."/>
            <person name="Sakihama Y."/>
            <person name="Salamov A.A."/>
            <person name="Savidor A."/>
            <person name="Scheuring C.F."/>
            <person name="Smith B.M."/>
            <person name="Sobral B.W."/>
            <person name="Terry A."/>
            <person name="Torto-Alalibo T.A."/>
            <person name="Win J."/>
            <person name="Xu Z."/>
            <person name="Zhang H."/>
            <person name="Grigoriev I.V."/>
            <person name="Rokhsar D.S."/>
            <person name="Boore J.L."/>
        </authorList>
    </citation>
    <scope>NUCLEOTIDE SEQUENCE [LARGE SCALE GENOMIC DNA]</scope>
    <source>
        <strain evidence="3 4">P6497</strain>
    </source>
</reference>
<evidence type="ECO:0000313" key="4">
    <source>
        <dbReference type="Proteomes" id="UP000002640"/>
    </source>
</evidence>
<feature type="region of interest" description="Disordered" evidence="1">
    <location>
        <begin position="236"/>
        <end position="272"/>
    </location>
</feature>
<feature type="transmembrane region" description="Helical" evidence="2">
    <location>
        <begin position="593"/>
        <end position="609"/>
    </location>
</feature>
<proteinExistence type="predicted"/>
<dbReference type="AlphaFoldDB" id="G4ZWN4"/>
<evidence type="ECO:0000256" key="2">
    <source>
        <dbReference type="SAM" id="Phobius"/>
    </source>
</evidence>
<feature type="compositionally biased region" description="Polar residues" evidence="1">
    <location>
        <begin position="259"/>
        <end position="272"/>
    </location>
</feature>
<protein>
    <submittedName>
        <fullName evidence="3">Uncharacterized protein</fullName>
    </submittedName>
</protein>
<dbReference type="OMA" id="HIGCECI"/>
<feature type="transmembrane region" description="Helical" evidence="2">
    <location>
        <begin position="630"/>
        <end position="651"/>
    </location>
</feature>
<feature type="transmembrane region" description="Helical" evidence="2">
    <location>
        <begin position="497"/>
        <end position="516"/>
    </location>
</feature>
<feature type="transmembrane region" description="Helical" evidence="2">
    <location>
        <begin position="790"/>
        <end position="809"/>
    </location>
</feature>
<sequence>MTFAIRAATRNARVLMAFHAMTSIALDFYLDTAKKLQGTKRKTVTLDNAHQTTFLEWLLLLEELAGLLCAGLHELDASYYVEIARQFRSLILDLPVFLRKIQRLGTHSRQQALMLFLDNLHRLLKRATNRNELRVVAANGSGIVDQTKGIRARLRNLDVAISTSLGILLESPHGMEKLSRALVAMQYMWRRIMGTTALEKAMTSSKESISLMKKITEKLVKFIRILQRPMRAFKAGVGTQRQSHSTKEDFESPSAELDTPQSVDSMNTDQSQSSGGYEVVALAGRNPDLLLSRFPFTSSELLLDHIGCECIAAKRAKHLLQSPKHASATAEVLRSAFGADNDAVERMSLLELAEHFHRLEGARKLFDVVDRLRQQTLEDDDLPFSSVPFVAHDKMEMSLWRLMVRPIQRLRLFHLHQQVQRFVDGLVERAFQWILSIGARLILLVAFWRQEELRTDLQDPIMAQRSWGARTGVDAHERMVSSEADTSTRNTVMTRIIYAYGIAIFLLSVVSIMLIARNRFVLLEQTRLRIRPVSRYYQNVLAVISIGVEMVQLNSLAFDSAVEWDDTDQLPAALQWLGNQGITKFGVSSVSELQALGVLLLLLLWFLLLKCANKFQETSALLHRVLTKDLPALIHGFLYMGTISVFFSYLACMDCSDQRSSSGFKRCQVAAESQPPPFLIAHQDISCWTAEHQWYAFLGIWGITFFLPIGLLAHGMSHVLFQRETLDIKYAPVLLLVAQLVKAGAATAQAFFPYDPMLLAVLGVIGNGVLLVLTLVMQSCSLWYIKYVKCGIYAASCWASLGAIHRLHYAGQSSTRSLNMIYFGWLSIGLVTASAILLRVWLRAEAKNRDAERHFAAQQRLLLSADNSTTGGIGAVELKFLKAAKKHSRDDLVRAAFIANARKLSASAPPPALKEFMARARQPLGSSNAADNMRAAQFMRSAQLSAKKLENLRRRRKLARLTK</sequence>
<dbReference type="RefSeq" id="XP_009532041.1">
    <property type="nucleotide sequence ID" value="XM_009533746.1"/>
</dbReference>
<evidence type="ECO:0000313" key="3">
    <source>
        <dbReference type="EMBL" id="EGZ11708.1"/>
    </source>
</evidence>
<dbReference type="Proteomes" id="UP000002640">
    <property type="component" value="Unassembled WGS sequence"/>
</dbReference>
<dbReference type="EMBL" id="JH159157">
    <property type="protein sequence ID" value="EGZ11708.1"/>
    <property type="molecule type" value="Genomic_DNA"/>
</dbReference>
<evidence type="ECO:0000256" key="1">
    <source>
        <dbReference type="SAM" id="MobiDB-lite"/>
    </source>
</evidence>
<accession>G4ZWN4</accession>
<feature type="transmembrane region" description="Helical" evidence="2">
    <location>
        <begin position="536"/>
        <end position="558"/>
    </location>
</feature>
<gene>
    <name evidence="3" type="ORF">PHYSODRAFT_250815</name>
</gene>
<feature type="transmembrane region" description="Helical" evidence="2">
    <location>
        <begin position="694"/>
        <end position="721"/>
    </location>
</feature>
<organism evidence="3 4">
    <name type="scientific">Phytophthora sojae (strain P6497)</name>
    <name type="common">Soybean stem and root rot agent</name>
    <name type="synonym">Phytophthora megasperma f. sp. glycines</name>
    <dbReference type="NCBI Taxonomy" id="1094619"/>
    <lineage>
        <taxon>Eukaryota</taxon>
        <taxon>Sar</taxon>
        <taxon>Stramenopiles</taxon>
        <taxon>Oomycota</taxon>
        <taxon>Peronosporomycetes</taxon>
        <taxon>Peronosporales</taxon>
        <taxon>Peronosporaceae</taxon>
        <taxon>Phytophthora</taxon>
    </lineage>
</organism>
<feature type="transmembrane region" description="Helical" evidence="2">
    <location>
        <begin position="733"/>
        <end position="752"/>
    </location>
</feature>
<feature type="transmembrane region" description="Helical" evidence="2">
    <location>
        <begin position="758"/>
        <end position="778"/>
    </location>
</feature>
<keyword evidence="2" id="KW-0812">Transmembrane</keyword>
<keyword evidence="2" id="KW-0472">Membrane</keyword>
<dbReference type="InParanoid" id="G4ZWN4"/>
<keyword evidence="4" id="KW-1185">Reference proteome</keyword>
<dbReference type="GeneID" id="20638094"/>
<keyword evidence="2" id="KW-1133">Transmembrane helix</keyword>
<dbReference type="KEGG" id="psoj:PHYSODRAFT_250815"/>